<keyword evidence="4" id="KW-1185">Reference proteome</keyword>
<proteinExistence type="predicted"/>
<accession>A0A0B7I782</accession>
<evidence type="ECO:0000313" key="2">
    <source>
        <dbReference type="EMBL" id="CEN54357.1"/>
    </source>
</evidence>
<evidence type="ECO:0000313" key="1">
    <source>
        <dbReference type="EMBL" id="CEN45917.1"/>
    </source>
</evidence>
<dbReference type="EMBL" id="CDOI01000141">
    <property type="protein sequence ID" value="CEN45917.1"/>
    <property type="molecule type" value="Genomic_DNA"/>
</dbReference>
<protein>
    <submittedName>
        <fullName evidence="1">Uncharacterized protein</fullName>
    </submittedName>
</protein>
<reference evidence="3 4" key="1">
    <citation type="submission" date="2015-01" db="EMBL/GenBank/DDBJ databases">
        <authorList>
            <person name="MANFREDI Pablo"/>
        </authorList>
    </citation>
    <scope>NUCLEOTIDE SEQUENCE [LARGE SCALE GENOMIC DNA]</scope>
    <source>
        <strain evidence="1 4">CcD38</strain>
        <strain evidence="2 3">CcD93</strain>
    </source>
</reference>
<sequence>MASIQKATWKKLEKFGIVYKNREEILNEERLLNRMSSNLFSRN</sequence>
<dbReference type="Proteomes" id="UP000045051">
    <property type="component" value="Unassembled WGS sequence"/>
</dbReference>
<gene>
    <name evidence="1" type="ORF">CCAND38_300009</name>
    <name evidence="2" type="ORF">CCAND93_840041</name>
</gene>
<organism evidence="1 4">
    <name type="scientific">Capnocytophaga canis</name>
    <dbReference type="NCBI Taxonomy" id="1848903"/>
    <lineage>
        <taxon>Bacteria</taxon>
        <taxon>Pseudomonadati</taxon>
        <taxon>Bacteroidota</taxon>
        <taxon>Flavobacteriia</taxon>
        <taxon>Flavobacteriales</taxon>
        <taxon>Flavobacteriaceae</taxon>
        <taxon>Capnocytophaga</taxon>
    </lineage>
</organism>
<dbReference type="AlphaFoldDB" id="A0A0B7I782"/>
<evidence type="ECO:0000313" key="4">
    <source>
        <dbReference type="Proteomes" id="UP000045051"/>
    </source>
</evidence>
<dbReference type="Proteomes" id="UP000038200">
    <property type="component" value="Unassembled WGS sequence"/>
</dbReference>
<dbReference type="EMBL" id="CDOL01000277">
    <property type="protein sequence ID" value="CEN54357.1"/>
    <property type="molecule type" value="Genomic_DNA"/>
</dbReference>
<evidence type="ECO:0000313" key="3">
    <source>
        <dbReference type="Proteomes" id="UP000038200"/>
    </source>
</evidence>
<name>A0A0B7I782_9FLAO</name>